<dbReference type="Gene3D" id="3.30.70.1070">
    <property type="entry name" value="Sporulation related repeat"/>
    <property type="match status" value="1"/>
</dbReference>
<dbReference type="OrthoDB" id="7069135at2"/>
<accession>A0A2P5TPQ3</accession>
<evidence type="ECO:0000256" key="1">
    <source>
        <dbReference type="SAM" id="MobiDB-lite"/>
    </source>
</evidence>
<dbReference type="NCBIfam" id="NF008641">
    <property type="entry name" value="PRK11633.1"/>
    <property type="match status" value="1"/>
</dbReference>
<dbReference type="InterPro" id="IPR007730">
    <property type="entry name" value="SPOR-like_dom"/>
</dbReference>
<protein>
    <submittedName>
        <fullName evidence="4">DedD protein</fullName>
    </submittedName>
</protein>
<reference evidence="5" key="1">
    <citation type="submission" date="2016-11" db="EMBL/GenBank/DDBJ databases">
        <authorList>
            <person name="Sisinthy S."/>
            <person name="Ara S."/>
            <person name="Gundlapally S.R."/>
        </authorList>
    </citation>
    <scope>NUCLEOTIDE SEQUENCE [LARGE SCALE GENOMIC DNA]</scope>
    <source>
        <strain evidence="5">V1-41</strain>
    </source>
</reference>
<dbReference type="Pfam" id="PF05036">
    <property type="entry name" value="SPOR"/>
    <property type="match status" value="1"/>
</dbReference>
<feature type="region of interest" description="Disordered" evidence="1">
    <location>
        <begin position="54"/>
        <end position="123"/>
    </location>
</feature>
<evidence type="ECO:0000313" key="5">
    <source>
        <dbReference type="Proteomes" id="UP000242231"/>
    </source>
</evidence>
<evidence type="ECO:0000259" key="3">
    <source>
        <dbReference type="PROSITE" id="PS51724"/>
    </source>
</evidence>
<dbReference type="EMBL" id="MPZM01000005">
    <property type="protein sequence ID" value="PPL17694.1"/>
    <property type="molecule type" value="Genomic_DNA"/>
</dbReference>
<keyword evidence="2" id="KW-0812">Transmembrane</keyword>
<dbReference type="InterPro" id="IPR052521">
    <property type="entry name" value="Cell_div_SPOR-domain"/>
</dbReference>
<dbReference type="PROSITE" id="PS51724">
    <property type="entry name" value="SPOR"/>
    <property type="match status" value="1"/>
</dbReference>
<evidence type="ECO:0000313" key="4">
    <source>
        <dbReference type="EMBL" id="PPL17694.1"/>
    </source>
</evidence>
<keyword evidence="2" id="KW-0472">Membrane</keyword>
<evidence type="ECO:0000256" key="2">
    <source>
        <dbReference type="SAM" id="Phobius"/>
    </source>
</evidence>
<dbReference type="RefSeq" id="WP_104485449.1">
    <property type="nucleotide sequence ID" value="NZ_BMYB01000011.1"/>
</dbReference>
<proteinExistence type="predicted"/>
<gene>
    <name evidence="4" type="ORF">UN63_03755</name>
</gene>
<dbReference type="GO" id="GO:0030428">
    <property type="term" value="C:cell septum"/>
    <property type="evidence" value="ECO:0007669"/>
    <property type="project" value="TreeGrafter"/>
</dbReference>
<dbReference type="SUPFAM" id="SSF110997">
    <property type="entry name" value="Sporulation related repeat"/>
    <property type="match status" value="1"/>
</dbReference>
<dbReference type="PANTHER" id="PTHR38687:SF1">
    <property type="entry name" value="CELL DIVISION PROTEIN DEDD"/>
    <property type="match status" value="1"/>
</dbReference>
<comment type="caution">
    <text evidence="4">The sequence shown here is derived from an EMBL/GenBank/DDBJ whole genome shotgun (WGS) entry which is preliminary data.</text>
</comment>
<organism evidence="4 5">
    <name type="scientific">Oceanisphaera arctica</name>
    <dbReference type="NCBI Taxonomy" id="641510"/>
    <lineage>
        <taxon>Bacteria</taxon>
        <taxon>Pseudomonadati</taxon>
        <taxon>Pseudomonadota</taxon>
        <taxon>Gammaproteobacteria</taxon>
        <taxon>Aeromonadales</taxon>
        <taxon>Aeromonadaceae</taxon>
        <taxon>Oceanisphaera</taxon>
    </lineage>
</organism>
<keyword evidence="5" id="KW-1185">Reference proteome</keyword>
<feature type="transmembrane region" description="Helical" evidence="2">
    <location>
        <begin position="9"/>
        <end position="27"/>
    </location>
</feature>
<dbReference type="GO" id="GO:0042834">
    <property type="term" value="F:peptidoglycan binding"/>
    <property type="evidence" value="ECO:0007669"/>
    <property type="project" value="InterPro"/>
</dbReference>
<sequence length="234" mass="24904">MATQFQHRLVGTVILVALGVIFLPDLLDGKQQLAPDEAVTIPLRPELEPARPVVTAPPAAEQQAAAGQVTAGQPVSAEVRPEVWSLEQAQEAPPAAPQPVSKPEPRPEPEPKPVPAPKSAPVVKPAPIIKPAPIVQPAPVVRPAPVIKQIAPQQITPQQGDHVVQLGAFRSADNVNALVRKLRASGYRAQTTPAVPRQGELNRVWVGPDSKARLEQQLSALERLTGLKGSVRPQ</sequence>
<dbReference type="GO" id="GO:0032506">
    <property type="term" value="P:cytokinetic process"/>
    <property type="evidence" value="ECO:0007669"/>
    <property type="project" value="TreeGrafter"/>
</dbReference>
<dbReference type="GO" id="GO:0032153">
    <property type="term" value="C:cell division site"/>
    <property type="evidence" value="ECO:0007669"/>
    <property type="project" value="TreeGrafter"/>
</dbReference>
<dbReference type="Proteomes" id="UP000242231">
    <property type="component" value="Unassembled WGS sequence"/>
</dbReference>
<feature type="compositionally biased region" description="Low complexity" evidence="1">
    <location>
        <begin position="54"/>
        <end position="75"/>
    </location>
</feature>
<keyword evidence="2" id="KW-1133">Transmembrane helix</keyword>
<dbReference type="PANTHER" id="PTHR38687">
    <property type="entry name" value="CELL DIVISION PROTEIN DEDD-RELATED"/>
    <property type="match status" value="1"/>
</dbReference>
<feature type="domain" description="SPOR" evidence="3">
    <location>
        <begin position="156"/>
        <end position="234"/>
    </location>
</feature>
<dbReference type="InterPro" id="IPR036680">
    <property type="entry name" value="SPOR-like_sf"/>
</dbReference>
<dbReference type="AlphaFoldDB" id="A0A2P5TPQ3"/>
<name>A0A2P5TPQ3_9GAMM</name>